<dbReference type="RefSeq" id="WP_163052065.1">
    <property type="nucleotide sequence ID" value="NZ_AP019695.1"/>
</dbReference>
<organism evidence="1 2">
    <name type="scientific">Amedibacterium intestinale</name>
    <dbReference type="NCBI Taxonomy" id="2583452"/>
    <lineage>
        <taxon>Bacteria</taxon>
        <taxon>Bacillati</taxon>
        <taxon>Bacillota</taxon>
        <taxon>Erysipelotrichia</taxon>
        <taxon>Erysipelotrichales</taxon>
        <taxon>Erysipelotrichaceae</taxon>
        <taxon>Amedibacterium</taxon>
    </lineage>
</organism>
<keyword evidence="2" id="KW-1185">Reference proteome</keyword>
<protein>
    <recommendedName>
        <fullName evidence="3">HPr kinase</fullName>
    </recommendedName>
</protein>
<dbReference type="Gene3D" id="3.40.50.300">
    <property type="entry name" value="P-loop containing nucleotide triphosphate hydrolases"/>
    <property type="match status" value="1"/>
</dbReference>
<dbReference type="InterPro" id="IPR027417">
    <property type="entry name" value="P-loop_NTPase"/>
</dbReference>
<proteinExistence type="predicted"/>
<gene>
    <name evidence="1" type="ORF">Aargi30884_17290</name>
</gene>
<accession>A0A6N4THY2</accession>
<dbReference type="AlphaFoldDB" id="A0A6N4THY2"/>
<dbReference type="Proteomes" id="UP000464754">
    <property type="component" value="Chromosome"/>
</dbReference>
<reference evidence="2" key="1">
    <citation type="submission" date="2019-05" db="EMBL/GenBank/DDBJ databases">
        <title>Complete genome sequencing of Absiella argi strain JCM 30884.</title>
        <authorList>
            <person name="Sakamoto M."/>
            <person name="Murakami T."/>
            <person name="Mori H."/>
        </authorList>
    </citation>
    <scope>NUCLEOTIDE SEQUENCE [LARGE SCALE GENOMIC DNA]</scope>
    <source>
        <strain evidence="2">JCM 30884</strain>
    </source>
</reference>
<dbReference type="EMBL" id="AP019695">
    <property type="protein sequence ID" value="BBK22826.1"/>
    <property type="molecule type" value="Genomic_DNA"/>
</dbReference>
<evidence type="ECO:0008006" key="3">
    <source>
        <dbReference type="Google" id="ProtNLM"/>
    </source>
</evidence>
<dbReference type="KEGG" id="aarg:Aargi30884_17290"/>
<name>A0A6N4THY2_9FIRM</name>
<sequence length="383" mass="44494">MWKLLDKKLELISITKNVYEYGDYNIIINYNSHSIFLSLMNILKSHFKETNYNKEILFTYNIVLDNEIFEDLEHIFSYSRKEDVVLSYCRTEKGTMRAEKVVLNDKGQYLLKTTKTNTFLIADDNKRSYFFVVNETYLDRNTVNKDNYLFFEHILCKSFVEKDYVLLHAAAVKFREKTILIIGEKRSGKTTLMFELTKKHSMHPLAVDKVLCKFTETGKIEVLGVPSRIRVLAGTLSKYKDYFYNLIPKKYLNASEKDLWAGKSDGKIDLSLSEFEKFIDNKFCEQGTLTTIIFPNIKQQMQPQLYDMESDSVISKIKSCIYSPICPEEDYWSTIGKKQIVSLNINTITLSNSIINNYLSFELVGNSDLSKPVGNLIKKLSNM</sequence>
<evidence type="ECO:0000313" key="1">
    <source>
        <dbReference type="EMBL" id="BBK22826.1"/>
    </source>
</evidence>
<evidence type="ECO:0000313" key="2">
    <source>
        <dbReference type="Proteomes" id="UP000464754"/>
    </source>
</evidence>